<dbReference type="NCBIfam" id="TIGR04131">
    <property type="entry name" value="Bac_Flav_CTERM"/>
    <property type="match status" value="1"/>
</dbReference>
<dbReference type="OrthoDB" id="9765926at2"/>
<dbReference type="STRING" id="1774273.LPB03_03945"/>
<dbReference type="Proteomes" id="UP000092584">
    <property type="component" value="Unassembled WGS sequence"/>
</dbReference>
<dbReference type="CDD" id="cd15482">
    <property type="entry name" value="Sialidase_non-viral"/>
    <property type="match status" value="1"/>
</dbReference>
<dbReference type="InterPro" id="IPR015943">
    <property type="entry name" value="WD40/YVTN_repeat-like_dom_sf"/>
</dbReference>
<dbReference type="InterPro" id="IPR026341">
    <property type="entry name" value="T9SS_type_B"/>
</dbReference>
<protein>
    <recommendedName>
        <fullName evidence="4">Photosynthesis system II assembly factor Ycf48/Hcf136-like domain-containing protein</fullName>
    </recommendedName>
</protein>
<reference evidence="3" key="1">
    <citation type="submission" date="2016-02" db="EMBL/GenBank/DDBJ databases">
        <authorList>
            <person name="Shin S.-K."/>
            <person name="Yi H."/>
            <person name="Kim E."/>
        </authorList>
    </citation>
    <scope>NUCLEOTIDE SEQUENCE [LARGE SCALE GENOMIC DNA]</scope>
    <source>
        <strain evidence="3">LPB0003</strain>
    </source>
</reference>
<dbReference type="EMBL" id="LSFM01000022">
    <property type="protein sequence ID" value="OBY64425.1"/>
    <property type="molecule type" value="Genomic_DNA"/>
</dbReference>
<dbReference type="PANTHER" id="PTHR43739">
    <property type="entry name" value="XYLOGLUCANASE (EUROFUNG)"/>
    <property type="match status" value="1"/>
</dbReference>
<sequence>MKFKLSLFIILFLNFSIFSQWVQTDGPNGGYSNEIVQVGSELILSTSGGIYKSTDNGFNWELSISGLPCNIKVNALVEHNGFLYASISRNGIYFSNDSGKNWNAINTGIDNLTFYSLLVNDENIYAGNANGGVYYSPDNGITWIDKSNQIGNIQIRDFILFNSKIYAAGTSLFETSNNGDTWQVVNIPNLKPNGIRAMTSENNILYASSEGIVYISSDNLETWKESVINNNDASITYMTQKNNIVYLTTSFGKYFYSNNQGQDWTMVQIPNTNSFINHLFIKNNSIIASSSSGLHQSSNLGVNWSNLNNGINSLEITSLKKNNSNIYVGTLNQGVYFSNNNGESWVLKNNGLDNSNSLAINDIFSLDNSIFIATRNGIYKSNNNGDSWDRKFDPGTNKSNQGLDYNNGSLATGVSGSGIYISIDNGENWNLAQTNGFNTETSYISVKVYNNIILVSNQSGEMFVSNNLGNTWNNISITSSFHLTHDFELINNILYAATSKGVMVSTDLGLNWNPFNTDPKFVKDILFDNNYIYAATNTGVYIADINEKIWNPICGSMGKLTTNKLFLNDNTLFAGTFDSSVWKRNKIIGNLPPKEETSTIGINKLSLCSNSSPVNLFDEIGIPSNSTGVWSPALNNSDGEFNPLVDAPGIYTFTFDNAICDCDDYLKLEVSLDGQANAGVNSSITLCNENTSINLFEMINGNPDLNGIWSPQLASGTNIFNPTIDTQGLYTYTVSSSNCGIAASTLKINFVDKPNAGINSNLTLCNDNVSINLIEKIEGNPDLGGIWTPQLASGTNTFNPTIDTSGTYIYTVNNGSCLSTSELNISITESPNTGVNSSITICKKSNPINLLEKVDGNPDLGGIWSPQLNSGTNIFNPNIDPEGLYTYTINNGICQSTVELKITLTDSISVNNGFEIDIVDFSNANTITINNDSKIDYEYSLDNISFQASNVFYDLNSGTYTVSAREINGCNFFETDVFILDYPRFFTPNNDGVNDVWKIKGTLNLEYNLYIYDRYGNLLKKLDSINDNWNGLYNGTLMPSNDYWFKIVLENGRIVTGHFSLKRS</sequence>
<dbReference type="RefSeq" id="WP_065319173.1">
    <property type="nucleotide sequence ID" value="NZ_CP017477.1"/>
</dbReference>
<dbReference type="Pfam" id="PF13585">
    <property type="entry name" value="CHU_C"/>
    <property type="match status" value="1"/>
</dbReference>
<dbReference type="SUPFAM" id="SSF50939">
    <property type="entry name" value="Sialidases"/>
    <property type="match status" value="1"/>
</dbReference>
<evidence type="ECO:0000313" key="2">
    <source>
        <dbReference type="EMBL" id="OBY64425.1"/>
    </source>
</evidence>
<gene>
    <name evidence="2" type="ORF">LPB3_08550</name>
</gene>
<dbReference type="AlphaFoldDB" id="A0A1B8TYA1"/>
<dbReference type="Gene3D" id="2.130.10.10">
    <property type="entry name" value="YVTN repeat-like/Quinoprotein amine dehydrogenase"/>
    <property type="match status" value="4"/>
</dbReference>
<keyword evidence="1" id="KW-0732">Signal</keyword>
<keyword evidence="3" id="KW-1185">Reference proteome</keyword>
<feature type="signal peptide" evidence="1">
    <location>
        <begin position="1"/>
        <end position="22"/>
    </location>
</feature>
<accession>A0A1B8TYA1</accession>
<feature type="chain" id="PRO_5008615752" description="Photosynthesis system II assembly factor Ycf48/Hcf136-like domain-containing protein" evidence="1">
    <location>
        <begin position="23"/>
        <end position="1064"/>
    </location>
</feature>
<dbReference type="SUPFAM" id="SSF110296">
    <property type="entry name" value="Oligoxyloglucan reducing end-specific cellobiohydrolase"/>
    <property type="match status" value="1"/>
</dbReference>
<organism evidence="2 3">
    <name type="scientific">Polaribacter vadi</name>
    <dbReference type="NCBI Taxonomy" id="1774273"/>
    <lineage>
        <taxon>Bacteria</taxon>
        <taxon>Pseudomonadati</taxon>
        <taxon>Bacteroidota</taxon>
        <taxon>Flavobacteriia</taxon>
        <taxon>Flavobacteriales</taxon>
        <taxon>Flavobacteriaceae</taxon>
    </lineage>
</organism>
<dbReference type="GO" id="GO:0010411">
    <property type="term" value="P:xyloglucan metabolic process"/>
    <property type="evidence" value="ECO:0007669"/>
    <property type="project" value="TreeGrafter"/>
</dbReference>
<proteinExistence type="predicted"/>
<dbReference type="InterPro" id="IPR052025">
    <property type="entry name" value="Xyloglucanase_GH74"/>
</dbReference>
<name>A0A1B8TYA1_9FLAO</name>
<dbReference type="InterPro" id="IPR036278">
    <property type="entry name" value="Sialidase_sf"/>
</dbReference>
<evidence type="ECO:0008006" key="4">
    <source>
        <dbReference type="Google" id="ProtNLM"/>
    </source>
</evidence>
<dbReference type="PANTHER" id="PTHR43739:SF5">
    <property type="entry name" value="EXO-ALPHA-SIALIDASE"/>
    <property type="match status" value="1"/>
</dbReference>
<comment type="caution">
    <text evidence="2">The sequence shown here is derived from an EMBL/GenBank/DDBJ whole genome shotgun (WGS) entry which is preliminary data.</text>
</comment>
<dbReference type="KEGG" id="pob:LPB03_03945"/>
<evidence type="ECO:0000256" key="1">
    <source>
        <dbReference type="SAM" id="SignalP"/>
    </source>
</evidence>
<evidence type="ECO:0000313" key="3">
    <source>
        <dbReference type="Proteomes" id="UP000092584"/>
    </source>
</evidence>